<sequence length="180" mass="20678">MKTVILVNGIPASGKSTLALLIANTFNFPYLSIDTIKEPFMDMHETITREYNRELGKAAYKVIWDTVTQAPENCIYVIDAWFGFQPKELLQYYLEMANVDNIIEIWNQISPELVVKRYQERLTQRKKGHPSADYLPELAELATKAKPMYGAQSYVVSQDELLDGEQLLKRIEDLISHASF</sequence>
<evidence type="ECO:0000313" key="2">
    <source>
        <dbReference type="Proteomes" id="UP000031586"/>
    </source>
</evidence>
<protein>
    <submittedName>
        <fullName evidence="1">ATPase AAA</fullName>
    </submittedName>
</protein>
<proteinExistence type="predicted"/>
<reference evidence="1 2" key="1">
    <citation type="submission" date="2014-07" db="EMBL/GenBank/DDBJ databases">
        <title>Unique and conserved regions in Vibrio harveyi and related species in comparison with the shrimp pathogen Vibrio harveyi CAIM 1792.</title>
        <authorList>
            <person name="Espinoza-Valles I."/>
            <person name="Vora G."/>
            <person name="Leekitcharoenphon P."/>
            <person name="Ussery D."/>
            <person name="Hoj L."/>
            <person name="Gomez-Gil B."/>
        </authorList>
    </citation>
    <scope>NUCLEOTIDE SEQUENCE [LARGE SCALE GENOMIC DNA]</scope>
    <source>
        <strain evidence="2">CAIM 1854 / LMG 25443</strain>
    </source>
</reference>
<dbReference type="SUPFAM" id="SSF52540">
    <property type="entry name" value="P-loop containing nucleoside triphosphate hydrolases"/>
    <property type="match status" value="1"/>
</dbReference>
<dbReference type="AlphaFoldDB" id="A0A0C1WDC4"/>
<accession>A0A0C1WDC4</accession>
<dbReference type="InterPro" id="IPR027417">
    <property type="entry name" value="P-loop_NTPase"/>
</dbReference>
<dbReference type="RefSeq" id="WP_020197716.1">
    <property type="nucleotide sequence ID" value="NZ_BAOH01000138.1"/>
</dbReference>
<evidence type="ECO:0000313" key="1">
    <source>
        <dbReference type="EMBL" id="KIF54357.1"/>
    </source>
</evidence>
<organism evidence="1 2">
    <name type="scientific">Vibrio owensii CAIM 1854 = LMG 25443</name>
    <dbReference type="NCBI Taxonomy" id="1229493"/>
    <lineage>
        <taxon>Bacteria</taxon>
        <taxon>Pseudomonadati</taxon>
        <taxon>Pseudomonadota</taxon>
        <taxon>Gammaproteobacteria</taxon>
        <taxon>Vibrionales</taxon>
        <taxon>Vibrionaceae</taxon>
        <taxon>Vibrio</taxon>
    </lineage>
</organism>
<gene>
    <name evidence="1" type="ORF">H735_04755</name>
</gene>
<dbReference type="PATRIC" id="fig|1229493.5.peg.5885"/>
<comment type="caution">
    <text evidence="1">The sequence shown here is derived from an EMBL/GenBank/DDBJ whole genome shotgun (WGS) entry which is preliminary data.</text>
</comment>
<dbReference type="Gene3D" id="3.40.50.300">
    <property type="entry name" value="P-loop containing nucleotide triphosphate hydrolases"/>
    <property type="match status" value="1"/>
</dbReference>
<dbReference type="Proteomes" id="UP000031586">
    <property type="component" value="Unassembled WGS sequence"/>
</dbReference>
<dbReference type="EMBL" id="JPRD01000008">
    <property type="protein sequence ID" value="KIF54357.1"/>
    <property type="molecule type" value="Genomic_DNA"/>
</dbReference>
<name>A0A0C1WDC4_9VIBR</name>